<dbReference type="GO" id="GO:0071949">
    <property type="term" value="F:FAD binding"/>
    <property type="evidence" value="ECO:0007669"/>
    <property type="project" value="InterPro"/>
</dbReference>
<dbReference type="GO" id="GO:0009252">
    <property type="term" value="P:peptidoglycan biosynthetic process"/>
    <property type="evidence" value="ECO:0007669"/>
    <property type="project" value="UniProtKB-UniRule"/>
</dbReference>
<evidence type="ECO:0000256" key="14">
    <source>
        <dbReference type="ARBA" id="ARBA00023002"/>
    </source>
</evidence>
<comment type="cofactor">
    <cofactor evidence="1 19">
        <name>FAD</name>
        <dbReference type="ChEBI" id="CHEBI:57692"/>
    </cofactor>
</comment>
<dbReference type="Pfam" id="PF01565">
    <property type="entry name" value="FAD_binding_4"/>
    <property type="match status" value="1"/>
</dbReference>
<keyword evidence="12 19" id="KW-0133">Cell shape</keyword>
<dbReference type="GO" id="GO:0051301">
    <property type="term" value="P:cell division"/>
    <property type="evidence" value="ECO:0007669"/>
    <property type="project" value="UniProtKB-KW"/>
</dbReference>
<dbReference type="NCBIfam" id="TIGR00179">
    <property type="entry name" value="murB"/>
    <property type="match status" value="1"/>
</dbReference>
<dbReference type="PROSITE" id="PS51387">
    <property type="entry name" value="FAD_PCMH"/>
    <property type="match status" value="1"/>
</dbReference>
<dbReference type="InterPro" id="IPR003170">
    <property type="entry name" value="MurB"/>
</dbReference>
<dbReference type="EC" id="1.3.1.98" evidence="5 19"/>
<keyword evidence="7 19" id="KW-0963">Cytoplasm</keyword>
<keyword evidence="16 19" id="KW-0961">Cell wall biogenesis/degradation</keyword>
<name>A0A7C4U042_9BACT</name>
<evidence type="ECO:0000256" key="16">
    <source>
        <dbReference type="ARBA" id="ARBA00023316"/>
    </source>
</evidence>
<dbReference type="GO" id="GO:0008762">
    <property type="term" value="F:UDP-N-acetylmuramate dehydrogenase activity"/>
    <property type="evidence" value="ECO:0007669"/>
    <property type="project" value="UniProtKB-UniRule"/>
</dbReference>
<evidence type="ECO:0000259" key="20">
    <source>
        <dbReference type="PROSITE" id="PS51387"/>
    </source>
</evidence>
<dbReference type="PANTHER" id="PTHR21071:SF4">
    <property type="entry name" value="UDP-N-ACETYLENOLPYRUVOYLGLUCOSAMINE REDUCTASE"/>
    <property type="match status" value="1"/>
</dbReference>
<comment type="similarity">
    <text evidence="19">Belongs to the MurB family.</text>
</comment>
<dbReference type="HAMAP" id="MF_00037">
    <property type="entry name" value="MurB"/>
    <property type="match status" value="1"/>
</dbReference>
<evidence type="ECO:0000256" key="3">
    <source>
        <dbReference type="ARBA" id="ARBA00004496"/>
    </source>
</evidence>
<gene>
    <name evidence="19 21" type="primary">murB</name>
    <name evidence="21" type="ORF">ENV82_01120</name>
</gene>
<dbReference type="SUPFAM" id="SSF56176">
    <property type="entry name" value="FAD-binding/transporter-associated domain-like"/>
    <property type="match status" value="1"/>
</dbReference>
<protein>
    <recommendedName>
        <fullName evidence="6 19">UDP-N-acetylenolpyruvoylglucosamine reductase</fullName>
        <ecNumber evidence="5 19">1.3.1.98</ecNumber>
    </recommendedName>
    <alternativeName>
        <fullName evidence="17 19">UDP-N-acetylmuramate dehydrogenase</fullName>
    </alternativeName>
</protein>
<dbReference type="GO" id="GO:0008360">
    <property type="term" value="P:regulation of cell shape"/>
    <property type="evidence" value="ECO:0007669"/>
    <property type="project" value="UniProtKB-KW"/>
</dbReference>
<proteinExistence type="inferred from homology"/>
<organism evidence="21">
    <name type="scientific">Caldisericum exile</name>
    <dbReference type="NCBI Taxonomy" id="693075"/>
    <lineage>
        <taxon>Bacteria</taxon>
        <taxon>Pseudomonadati</taxon>
        <taxon>Caldisericota/Cryosericota group</taxon>
        <taxon>Caldisericota</taxon>
        <taxon>Caldisericia</taxon>
        <taxon>Caldisericales</taxon>
        <taxon>Caldisericaceae</taxon>
        <taxon>Caldisericum</taxon>
    </lineage>
</organism>
<keyword evidence="15 19" id="KW-0131">Cell cycle</keyword>
<evidence type="ECO:0000256" key="9">
    <source>
        <dbReference type="ARBA" id="ARBA00022630"/>
    </source>
</evidence>
<evidence type="ECO:0000256" key="6">
    <source>
        <dbReference type="ARBA" id="ARBA00015188"/>
    </source>
</evidence>
<evidence type="ECO:0000256" key="10">
    <source>
        <dbReference type="ARBA" id="ARBA00022827"/>
    </source>
</evidence>
<evidence type="ECO:0000256" key="5">
    <source>
        <dbReference type="ARBA" id="ARBA00012518"/>
    </source>
</evidence>
<evidence type="ECO:0000256" key="4">
    <source>
        <dbReference type="ARBA" id="ARBA00004752"/>
    </source>
</evidence>
<evidence type="ECO:0000313" key="21">
    <source>
        <dbReference type="EMBL" id="HGW60029.1"/>
    </source>
</evidence>
<comment type="subcellular location">
    <subcellularLocation>
        <location evidence="3 19">Cytoplasm</location>
    </subcellularLocation>
</comment>
<accession>A0A7C4U042</accession>
<feature type="active site" evidence="19">
    <location>
        <position position="173"/>
    </location>
</feature>
<dbReference type="PANTHER" id="PTHR21071">
    <property type="entry name" value="UDP-N-ACETYLENOLPYRUVOYLGLUCOSAMINE REDUCTASE"/>
    <property type="match status" value="1"/>
</dbReference>
<keyword evidence="9 19" id="KW-0285">Flavoprotein</keyword>
<keyword evidence="11 19" id="KW-0521">NADP</keyword>
<feature type="active site" evidence="19">
    <location>
        <position position="293"/>
    </location>
</feature>
<dbReference type="Pfam" id="PF02873">
    <property type="entry name" value="MurB_C"/>
    <property type="match status" value="1"/>
</dbReference>
<dbReference type="InterPro" id="IPR016169">
    <property type="entry name" value="FAD-bd_PCMH_sub2"/>
</dbReference>
<reference evidence="21" key="1">
    <citation type="journal article" date="2020" name="mSystems">
        <title>Genome- and Community-Level Interaction Insights into Carbon Utilization and Element Cycling Functions of Hydrothermarchaeota in Hydrothermal Sediment.</title>
        <authorList>
            <person name="Zhou Z."/>
            <person name="Liu Y."/>
            <person name="Xu W."/>
            <person name="Pan J."/>
            <person name="Luo Z.H."/>
            <person name="Li M."/>
        </authorList>
    </citation>
    <scope>NUCLEOTIDE SEQUENCE [LARGE SCALE GENOMIC DNA]</scope>
    <source>
        <strain evidence="21">SpSt-794</strain>
    </source>
</reference>
<evidence type="ECO:0000256" key="19">
    <source>
        <dbReference type="HAMAP-Rule" id="MF_00037"/>
    </source>
</evidence>
<dbReference type="Gene3D" id="3.30.465.10">
    <property type="match status" value="1"/>
</dbReference>
<comment type="caution">
    <text evidence="21">The sequence shown here is derived from an EMBL/GenBank/DDBJ whole genome shotgun (WGS) entry which is preliminary data.</text>
</comment>
<dbReference type="Gene3D" id="3.90.78.10">
    <property type="entry name" value="UDP-N-acetylenolpyruvoylglucosamine reductase, C-terminal domain"/>
    <property type="match status" value="1"/>
</dbReference>
<dbReference type="UniPathway" id="UPA00219"/>
<comment type="pathway">
    <text evidence="4 19">Cell wall biogenesis; peptidoglycan biosynthesis.</text>
</comment>
<dbReference type="Gene3D" id="3.30.43.10">
    <property type="entry name" value="Uridine Diphospho-n-acetylenolpyruvylglucosamine Reductase, domain 2"/>
    <property type="match status" value="1"/>
</dbReference>
<dbReference type="GO" id="GO:0005829">
    <property type="term" value="C:cytosol"/>
    <property type="evidence" value="ECO:0007669"/>
    <property type="project" value="TreeGrafter"/>
</dbReference>
<evidence type="ECO:0000256" key="1">
    <source>
        <dbReference type="ARBA" id="ARBA00001974"/>
    </source>
</evidence>
<evidence type="ECO:0000256" key="12">
    <source>
        <dbReference type="ARBA" id="ARBA00022960"/>
    </source>
</evidence>
<evidence type="ECO:0000256" key="17">
    <source>
        <dbReference type="ARBA" id="ARBA00031026"/>
    </source>
</evidence>
<keyword evidence="13 19" id="KW-0573">Peptidoglycan synthesis</keyword>
<dbReference type="InterPro" id="IPR036318">
    <property type="entry name" value="FAD-bd_PCMH-like_sf"/>
</dbReference>
<feature type="active site" description="Proton donor" evidence="19">
    <location>
        <position position="223"/>
    </location>
</feature>
<dbReference type="AlphaFoldDB" id="A0A7C4U042"/>
<evidence type="ECO:0000256" key="18">
    <source>
        <dbReference type="ARBA" id="ARBA00048914"/>
    </source>
</evidence>
<keyword evidence="10 19" id="KW-0274">FAD</keyword>
<comment type="catalytic activity">
    <reaction evidence="18 19">
        <text>UDP-N-acetyl-alpha-D-muramate + NADP(+) = UDP-N-acetyl-3-O-(1-carboxyvinyl)-alpha-D-glucosamine + NADPH + H(+)</text>
        <dbReference type="Rhea" id="RHEA:12248"/>
        <dbReference type="ChEBI" id="CHEBI:15378"/>
        <dbReference type="ChEBI" id="CHEBI:57783"/>
        <dbReference type="ChEBI" id="CHEBI:58349"/>
        <dbReference type="ChEBI" id="CHEBI:68483"/>
        <dbReference type="ChEBI" id="CHEBI:70757"/>
        <dbReference type="EC" id="1.3.1.98"/>
    </reaction>
</comment>
<dbReference type="InterPro" id="IPR006094">
    <property type="entry name" value="Oxid_FAD_bind_N"/>
</dbReference>
<evidence type="ECO:0000256" key="11">
    <source>
        <dbReference type="ARBA" id="ARBA00022857"/>
    </source>
</evidence>
<feature type="domain" description="FAD-binding PCMH-type" evidence="20">
    <location>
        <begin position="28"/>
        <end position="198"/>
    </location>
</feature>
<dbReference type="InterPro" id="IPR036635">
    <property type="entry name" value="MurB_C_sf"/>
</dbReference>
<evidence type="ECO:0000256" key="15">
    <source>
        <dbReference type="ARBA" id="ARBA00023306"/>
    </source>
</evidence>
<sequence>MKTEEKLKELIKGVVLFNEPLSKYTSFKIGGPTEIFVIPKDIEDVLRVLNFAKRENLPITVIGNGTNILVSDDGVEGVVLKMGDGFHNVEFDGNIALVEAGVSLQTLIELGMERNLGGFEFAFGIPGAFGGAVAMNAGTNSHYISTRLKSAEVVDYAGKSYTFKHDDFRFDYRYSILQEEPLILLKGIVSFEKKSKEEILKEREHHLKGRHEKQPINFPNAGSVFKNPPTTYAGKILEEVGLKGLRYGDALISEKHANFIVNLGNATAQDVINLIKEAQLRVYRERDLVLELEIKLVGKFKNLGLLERRK</sequence>
<dbReference type="InterPro" id="IPR016166">
    <property type="entry name" value="FAD-bd_PCMH"/>
</dbReference>
<evidence type="ECO:0000256" key="2">
    <source>
        <dbReference type="ARBA" id="ARBA00003921"/>
    </source>
</evidence>
<evidence type="ECO:0000256" key="13">
    <source>
        <dbReference type="ARBA" id="ARBA00022984"/>
    </source>
</evidence>
<comment type="function">
    <text evidence="2 19">Cell wall formation.</text>
</comment>
<dbReference type="InterPro" id="IPR011601">
    <property type="entry name" value="MurB_C"/>
</dbReference>
<keyword evidence="8 19" id="KW-0132">Cell division</keyword>
<keyword evidence="14 19" id="KW-0560">Oxidoreductase</keyword>
<evidence type="ECO:0000256" key="7">
    <source>
        <dbReference type="ARBA" id="ARBA00022490"/>
    </source>
</evidence>
<dbReference type="InterPro" id="IPR016167">
    <property type="entry name" value="FAD-bd_PCMH_sub1"/>
</dbReference>
<evidence type="ECO:0000256" key="8">
    <source>
        <dbReference type="ARBA" id="ARBA00022618"/>
    </source>
</evidence>
<dbReference type="SUPFAM" id="SSF56194">
    <property type="entry name" value="Uridine diphospho-N-Acetylenolpyruvylglucosamine reductase, MurB, C-terminal domain"/>
    <property type="match status" value="1"/>
</dbReference>
<dbReference type="EMBL" id="DTHV01000032">
    <property type="protein sequence ID" value="HGW60029.1"/>
    <property type="molecule type" value="Genomic_DNA"/>
</dbReference>
<dbReference type="GO" id="GO:0071555">
    <property type="term" value="P:cell wall organization"/>
    <property type="evidence" value="ECO:0007669"/>
    <property type="project" value="UniProtKB-KW"/>
</dbReference>
<dbReference type="NCBIfam" id="NF010480">
    <property type="entry name" value="PRK13905.1"/>
    <property type="match status" value="1"/>
</dbReference>